<gene>
    <name evidence="1" type="ORF">EZE20_01835</name>
</gene>
<keyword evidence="2" id="KW-1185">Reference proteome</keyword>
<accession>A0A4R4KRP1</accession>
<dbReference type="AlphaFoldDB" id="A0A4R4KRP1"/>
<comment type="caution">
    <text evidence="1">The sequence shown here is derived from an EMBL/GenBank/DDBJ whole genome shotgun (WGS) entry which is preliminary data.</text>
</comment>
<organism evidence="1 2">
    <name type="scientific">Arundinibacter roseus</name>
    <dbReference type="NCBI Taxonomy" id="2070510"/>
    <lineage>
        <taxon>Bacteria</taxon>
        <taxon>Pseudomonadati</taxon>
        <taxon>Bacteroidota</taxon>
        <taxon>Cytophagia</taxon>
        <taxon>Cytophagales</taxon>
        <taxon>Spirosomataceae</taxon>
        <taxon>Arundinibacter</taxon>
    </lineage>
</organism>
<evidence type="ECO:0000313" key="1">
    <source>
        <dbReference type="EMBL" id="TDB69101.1"/>
    </source>
</evidence>
<evidence type="ECO:0000313" key="2">
    <source>
        <dbReference type="Proteomes" id="UP000295706"/>
    </source>
</evidence>
<protein>
    <submittedName>
        <fullName evidence="1">DUF4145 domain-containing protein</fullName>
    </submittedName>
</protein>
<dbReference type="OrthoDB" id="1092260at2"/>
<reference evidence="1 2" key="1">
    <citation type="submission" date="2019-02" db="EMBL/GenBank/DDBJ databases">
        <title>Arundinibacter roseus gen. nov., sp. nov., a new member of the family Cytophagaceae.</title>
        <authorList>
            <person name="Szuroczki S."/>
            <person name="Khayer B."/>
            <person name="Sproer C."/>
            <person name="Toumi M."/>
            <person name="Szabo A."/>
            <person name="Felfoldi T."/>
            <person name="Schumann P."/>
            <person name="Toth E."/>
        </authorList>
    </citation>
    <scope>NUCLEOTIDE SEQUENCE [LARGE SCALE GENOMIC DNA]</scope>
    <source>
        <strain evidence="1 2">DMA-k-7a</strain>
    </source>
</reference>
<dbReference type="RefSeq" id="WP_132113863.1">
    <property type="nucleotide sequence ID" value="NZ_SMJU01000001.1"/>
</dbReference>
<proteinExistence type="predicted"/>
<dbReference type="EMBL" id="SMJU01000001">
    <property type="protein sequence ID" value="TDB69101.1"/>
    <property type="molecule type" value="Genomic_DNA"/>
</dbReference>
<sequence>MMENYSKVPNLDNVYFTEDALECPHCQTNMVPKFLFGYICPNSILEMNAENPLVLFVICTQKNCKASFLAEYKIEISSSGKIGPVKYFYSTSGVYYYSEYEEYPDEIEYYEKMIKKRPFYKSFIDIYKEAFTAESNSLGQIAGMGYRKAIEFLVKEYAMHLNSEKAETIASTALGTVINNYLSFDEELLNISKRASWLGNDEVHYLKKWIGKDINDLKKVILLTIQTIERVESIKDYINDMKDPR</sequence>
<name>A0A4R4KRP1_9BACT</name>
<dbReference type="Proteomes" id="UP000295706">
    <property type="component" value="Unassembled WGS sequence"/>
</dbReference>